<accession>Q3SHW2</accession>
<dbReference type="AlphaFoldDB" id="Q3SHW2"/>
<evidence type="ECO:0000313" key="2">
    <source>
        <dbReference type="EMBL" id="AAZ97771.1"/>
    </source>
</evidence>
<sequence>MSSDNNKTVDLVARLVARGEHERADLVAAVARRQQAGLDPANDENGGGFDWRAFAVYFSQRYPGLTILAPFSVLCWIYLIYQLVAR</sequence>
<dbReference type="Proteomes" id="UP000008291">
    <property type="component" value="Chromosome"/>
</dbReference>
<feature type="transmembrane region" description="Helical" evidence="1">
    <location>
        <begin position="62"/>
        <end position="81"/>
    </location>
</feature>
<reference evidence="2 3" key="1">
    <citation type="journal article" date="2006" name="J. Bacteriol.">
        <title>The genome sequence of the obligately chemolithoautotrophic, facultatively anaerobic bacterium Thiobacillus denitrificans.</title>
        <authorList>
            <person name="Beller H.R."/>
            <person name="Chain P.S."/>
            <person name="Letain T.E."/>
            <person name="Chakicherla A."/>
            <person name="Larimer F.W."/>
            <person name="Richardson P.M."/>
            <person name="Coleman M.A."/>
            <person name="Wood A.P."/>
            <person name="Kelly D.P."/>
        </authorList>
    </citation>
    <scope>NUCLEOTIDE SEQUENCE [LARGE SCALE GENOMIC DNA]</scope>
    <source>
        <strain evidence="2 3">ATCC 25259</strain>
    </source>
</reference>
<keyword evidence="1" id="KW-0472">Membrane</keyword>
<name>Q3SHW2_THIDA</name>
<protein>
    <submittedName>
        <fullName evidence="2">Uncharacterized protein</fullName>
    </submittedName>
</protein>
<dbReference type="STRING" id="292415.Tbd_1818"/>
<keyword evidence="3" id="KW-1185">Reference proteome</keyword>
<dbReference type="EMBL" id="CP000116">
    <property type="protein sequence ID" value="AAZ97771.1"/>
    <property type="molecule type" value="Genomic_DNA"/>
</dbReference>
<dbReference type="KEGG" id="tbd:Tbd_1818"/>
<gene>
    <name evidence="2" type="ordered locus">Tbd_1818</name>
</gene>
<evidence type="ECO:0000313" key="3">
    <source>
        <dbReference type="Proteomes" id="UP000008291"/>
    </source>
</evidence>
<keyword evidence="1" id="KW-0812">Transmembrane</keyword>
<keyword evidence="1" id="KW-1133">Transmembrane helix</keyword>
<organism evidence="2 3">
    <name type="scientific">Thiobacillus denitrificans (strain ATCC 25259 / T1)</name>
    <dbReference type="NCBI Taxonomy" id="292415"/>
    <lineage>
        <taxon>Bacteria</taxon>
        <taxon>Pseudomonadati</taxon>
        <taxon>Pseudomonadota</taxon>
        <taxon>Betaproteobacteria</taxon>
        <taxon>Nitrosomonadales</taxon>
        <taxon>Thiobacillaceae</taxon>
        <taxon>Thiobacillus</taxon>
    </lineage>
</organism>
<dbReference type="RefSeq" id="WP_011312330.1">
    <property type="nucleotide sequence ID" value="NC_007404.1"/>
</dbReference>
<dbReference type="HOGENOM" id="CLU_2496894_0_0_4"/>
<evidence type="ECO:0000256" key="1">
    <source>
        <dbReference type="SAM" id="Phobius"/>
    </source>
</evidence>
<proteinExistence type="predicted"/>